<protein>
    <submittedName>
        <fullName evidence="2">VOC family protein</fullName>
    </submittedName>
</protein>
<dbReference type="PANTHER" id="PTHR35908">
    <property type="entry name" value="HYPOTHETICAL FUSION PROTEIN"/>
    <property type="match status" value="1"/>
</dbReference>
<dbReference type="Pfam" id="PF18029">
    <property type="entry name" value="Glyoxalase_6"/>
    <property type="match status" value="1"/>
</dbReference>
<name>A0A6G6WJH2_9ACTN</name>
<dbReference type="PROSITE" id="PS51819">
    <property type="entry name" value="VOC"/>
    <property type="match status" value="1"/>
</dbReference>
<dbReference type="InterPro" id="IPR037523">
    <property type="entry name" value="VOC_core"/>
</dbReference>
<dbReference type="Gene3D" id="3.10.180.10">
    <property type="entry name" value="2,3-Dihydroxybiphenyl 1,2-Dioxygenase, domain 1"/>
    <property type="match status" value="1"/>
</dbReference>
<dbReference type="KEGG" id="nano:G5V58_23420"/>
<dbReference type="InterPro" id="IPR029068">
    <property type="entry name" value="Glyas_Bleomycin-R_OHBP_Dase"/>
</dbReference>
<dbReference type="CDD" id="cd06587">
    <property type="entry name" value="VOC"/>
    <property type="match status" value="1"/>
</dbReference>
<sequence length="129" mass="13778">MSLRWQCVVVDCADPEAVATFWAAALGWRRTHVSADGGEVVLEPPAGSPEDGVAPDLLFIRVPDPTPGKRRLHLDLRPSGDQAREVARLEALGATRADVGQDEGASWVVLADVEGNELCVLKPYGAHEG</sequence>
<evidence type="ECO:0000259" key="1">
    <source>
        <dbReference type="PROSITE" id="PS51819"/>
    </source>
</evidence>
<dbReference type="RefSeq" id="WP_165237744.1">
    <property type="nucleotide sequence ID" value="NZ_CP049257.1"/>
</dbReference>
<proteinExistence type="predicted"/>
<evidence type="ECO:0000313" key="2">
    <source>
        <dbReference type="EMBL" id="QIG45307.1"/>
    </source>
</evidence>
<evidence type="ECO:0000313" key="3">
    <source>
        <dbReference type="Proteomes" id="UP000502996"/>
    </source>
</evidence>
<dbReference type="InterPro" id="IPR041581">
    <property type="entry name" value="Glyoxalase_6"/>
</dbReference>
<dbReference type="SUPFAM" id="SSF54593">
    <property type="entry name" value="Glyoxalase/Bleomycin resistance protein/Dihydroxybiphenyl dioxygenase"/>
    <property type="match status" value="1"/>
</dbReference>
<accession>A0A6G6WJH2</accession>
<feature type="domain" description="VOC" evidence="1">
    <location>
        <begin position="4"/>
        <end position="123"/>
    </location>
</feature>
<dbReference type="PANTHER" id="PTHR35908:SF1">
    <property type="entry name" value="CONSERVED PROTEIN"/>
    <property type="match status" value="1"/>
</dbReference>
<dbReference type="EMBL" id="CP049257">
    <property type="protein sequence ID" value="QIG45307.1"/>
    <property type="molecule type" value="Genomic_DNA"/>
</dbReference>
<dbReference type="AlphaFoldDB" id="A0A6G6WJH2"/>
<reference evidence="2 3" key="1">
    <citation type="submission" date="2020-02" db="EMBL/GenBank/DDBJ databases">
        <title>Full genome sequence of Nocardioides sp. R-3366.</title>
        <authorList>
            <person name="Im W.-T."/>
        </authorList>
    </citation>
    <scope>NUCLEOTIDE SEQUENCE [LARGE SCALE GENOMIC DNA]</scope>
    <source>
        <strain evidence="2 3">R-3366</strain>
    </source>
</reference>
<keyword evidence="3" id="KW-1185">Reference proteome</keyword>
<dbReference type="Proteomes" id="UP000502996">
    <property type="component" value="Chromosome"/>
</dbReference>
<gene>
    <name evidence="2" type="ORF">G5V58_23420</name>
</gene>
<organism evidence="2 3">
    <name type="scientific">Nocardioides anomalus</name>
    <dbReference type="NCBI Taxonomy" id="2712223"/>
    <lineage>
        <taxon>Bacteria</taxon>
        <taxon>Bacillati</taxon>
        <taxon>Actinomycetota</taxon>
        <taxon>Actinomycetes</taxon>
        <taxon>Propionibacteriales</taxon>
        <taxon>Nocardioidaceae</taxon>
        <taxon>Nocardioides</taxon>
    </lineage>
</organism>